<dbReference type="Gene3D" id="3.30.465.10">
    <property type="match status" value="1"/>
</dbReference>
<reference evidence="4 5" key="1">
    <citation type="journal article" date="2014" name="Nat. Genet.">
        <title>Genome sequence of the hot pepper provides insights into the evolution of pungency in Capsicum species.</title>
        <authorList>
            <person name="Kim S."/>
            <person name="Park M."/>
            <person name="Yeom S.I."/>
            <person name="Kim Y.M."/>
            <person name="Lee J.M."/>
            <person name="Lee H.A."/>
            <person name="Seo E."/>
            <person name="Choi J."/>
            <person name="Cheong K."/>
            <person name="Kim K.T."/>
            <person name="Jung K."/>
            <person name="Lee G.W."/>
            <person name="Oh S.K."/>
            <person name="Bae C."/>
            <person name="Kim S.B."/>
            <person name="Lee H.Y."/>
            <person name="Kim S.Y."/>
            <person name="Kim M.S."/>
            <person name="Kang B.C."/>
            <person name="Jo Y.D."/>
            <person name="Yang H.B."/>
            <person name="Jeong H.J."/>
            <person name="Kang W.H."/>
            <person name="Kwon J.K."/>
            <person name="Shin C."/>
            <person name="Lim J.Y."/>
            <person name="Park J.H."/>
            <person name="Huh J.H."/>
            <person name="Kim J.S."/>
            <person name="Kim B.D."/>
            <person name="Cohen O."/>
            <person name="Paran I."/>
            <person name="Suh M.C."/>
            <person name="Lee S.B."/>
            <person name="Kim Y.K."/>
            <person name="Shin Y."/>
            <person name="Noh S.J."/>
            <person name="Park J."/>
            <person name="Seo Y.S."/>
            <person name="Kwon S.Y."/>
            <person name="Kim H.A."/>
            <person name="Park J.M."/>
            <person name="Kim H.J."/>
            <person name="Choi S.B."/>
            <person name="Bosland P.W."/>
            <person name="Reeves G."/>
            <person name="Jo S.H."/>
            <person name="Lee B.W."/>
            <person name="Cho H.T."/>
            <person name="Choi H.S."/>
            <person name="Lee M.S."/>
            <person name="Yu Y."/>
            <person name="Do Choi Y."/>
            <person name="Park B.S."/>
            <person name="van Deynze A."/>
            <person name="Ashrafi H."/>
            <person name="Hill T."/>
            <person name="Kim W.T."/>
            <person name="Pai H.S."/>
            <person name="Ahn H.K."/>
            <person name="Yeam I."/>
            <person name="Giovannoni J.J."/>
            <person name="Rose J.K."/>
            <person name="Sorensen I."/>
            <person name="Lee S.J."/>
            <person name="Kim R.W."/>
            <person name="Choi I.Y."/>
            <person name="Choi B.S."/>
            <person name="Lim J.S."/>
            <person name="Lee Y.H."/>
            <person name="Choi D."/>
        </authorList>
    </citation>
    <scope>NUCLEOTIDE SEQUENCE [LARGE SCALE GENOMIC DNA]</scope>
    <source>
        <strain evidence="5">cv. CM334</strain>
    </source>
</reference>
<evidence type="ECO:0000313" key="4">
    <source>
        <dbReference type="EMBL" id="PHT75510.1"/>
    </source>
</evidence>
<organism evidence="4 5">
    <name type="scientific">Capsicum annuum</name>
    <name type="common">Capsicum pepper</name>
    <dbReference type="NCBI Taxonomy" id="4072"/>
    <lineage>
        <taxon>Eukaryota</taxon>
        <taxon>Viridiplantae</taxon>
        <taxon>Streptophyta</taxon>
        <taxon>Embryophyta</taxon>
        <taxon>Tracheophyta</taxon>
        <taxon>Spermatophyta</taxon>
        <taxon>Magnoliopsida</taxon>
        <taxon>eudicotyledons</taxon>
        <taxon>Gunneridae</taxon>
        <taxon>Pentapetalae</taxon>
        <taxon>asterids</taxon>
        <taxon>lamiids</taxon>
        <taxon>Solanales</taxon>
        <taxon>Solanaceae</taxon>
        <taxon>Solanoideae</taxon>
        <taxon>Capsiceae</taxon>
        <taxon>Capsicum</taxon>
    </lineage>
</organism>
<dbReference type="STRING" id="4072.A0A2G2Z0H1"/>
<name>A0A2G2Z0H1_CAPAN</name>
<dbReference type="OMA" id="MIHYIAG"/>
<accession>A0A2G2Z0H1</accession>
<dbReference type="GO" id="GO:0016491">
    <property type="term" value="F:oxidoreductase activity"/>
    <property type="evidence" value="ECO:0007669"/>
    <property type="project" value="InterPro"/>
</dbReference>
<reference evidence="4 5" key="2">
    <citation type="journal article" date="2017" name="Genome Biol.">
        <title>New reference genome sequences of hot pepper reveal the massive evolution of plant disease-resistance genes by retroduplication.</title>
        <authorList>
            <person name="Kim S."/>
            <person name="Park J."/>
            <person name="Yeom S.I."/>
            <person name="Kim Y.M."/>
            <person name="Seo E."/>
            <person name="Kim K.T."/>
            <person name="Kim M.S."/>
            <person name="Lee J.M."/>
            <person name="Cheong K."/>
            <person name="Shin H.S."/>
            <person name="Kim S.B."/>
            <person name="Han K."/>
            <person name="Lee J."/>
            <person name="Park M."/>
            <person name="Lee H.A."/>
            <person name="Lee H.Y."/>
            <person name="Lee Y."/>
            <person name="Oh S."/>
            <person name="Lee J.H."/>
            <person name="Choi E."/>
            <person name="Choi E."/>
            <person name="Lee S.E."/>
            <person name="Jeon J."/>
            <person name="Kim H."/>
            <person name="Choi G."/>
            <person name="Song H."/>
            <person name="Lee J."/>
            <person name="Lee S.C."/>
            <person name="Kwon J.K."/>
            <person name="Lee H.Y."/>
            <person name="Koo N."/>
            <person name="Hong Y."/>
            <person name="Kim R.W."/>
            <person name="Kang W.H."/>
            <person name="Huh J.H."/>
            <person name="Kang B.C."/>
            <person name="Yang T.J."/>
            <person name="Lee Y.H."/>
            <person name="Bennetzen J.L."/>
            <person name="Choi D."/>
        </authorList>
    </citation>
    <scope>NUCLEOTIDE SEQUENCE [LARGE SCALE GENOMIC DNA]</scope>
    <source>
        <strain evidence="5">cv. CM334</strain>
    </source>
</reference>
<proteinExistence type="predicted"/>
<comment type="caution">
    <text evidence="4">The sequence shown here is derived from an EMBL/GenBank/DDBJ whole genome shotgun (WGS) entry which is preliminary data.</text>
</comment>
<dbReference type="Proteomes" id="UP000222542">
    <property type="component" value="Unassembled WGS sequence"/>
</dbReference>
<dbReference type="EMBL" id="AYRZ02000007">
    <property type="protein sequence ID" value="PHT75510.1"/>
    <property type="molecule type" value="Genomic_DNA"/>
</dbReference>
<evidence type="ECO:0000256" key="1">
    <source>
        <dbReference type="ARBA" id="ARBA00022630"/>
    </source>
</evidence>
<dbReference type="Pfam" id="PF08031">
    <property type="entry name" value="BBE"/>
    <property type="match status" value="1"/>
</dbReference>
<dbReference type="AlphaFoldDB" id="A0A2G2Z0H1"/>
<sequence>MLRKFGLTVDNVLDARLVDVNGRILDRKSMGEDVFWAIKGGGGASFGVILGFKIQLVRVPQIVTYFRVERFLDQNATDAIVQWQNVANKIDNHLFMRLLTQPFTVNNTEKAKGAKDTKTIRATTGDSLNFVKRKSDYVQEPIPKAGLESIFQKIISLGKAGLVFNPYGGRMAEIPEDETPFPHRKGILFKIQYSVTWNEEGITTEKNYLTEIRDSFMTPYVSKNPRQAYLNYRDFDIGKNDQGPQSLEEGKVYGTMYFKNNFDRLVKVKSMIDPLMKMF</sequence>
<feature type="domain" description="Berberine/berberine-like" evidence="3">
    <location>
        <begin position="228"/>
        <end position="274"/>
    </location>
</feature>
<dbReference type="InterPro" id="IPR012951">
    <property type="entry name" value="BBE"/>
</dbReference>
<dbReference type="PANTHER" id="PTHR32448">
    <property type="entry name" value="OS08G0158400 PROTEIN"/>
    <property type="match status" value="1"/>
</dbReference>
<keyword evidence="2" id="KW-0274">FAD</keyword>
<evidence type="ECO:0000313" key="5">
    <source>
        <dbReference type="Proteomes" id="UP000222542"/>
    </source>
</evidence>
<protein>
    <recommendedName>
        <fullName evidence="3">Berberine/berberine-like domain-containing protein</fullName>
    </recommendedName>
</protein>
<dbReference type="InterPro" id="IPR016169">
    <property type="entry name" value="FAD-bd_PCMH_sub2"/>
</dbReference>
<dbReference type="Gramene" id="PHT75510">
    <property type="protein sequence ID" value="PHT75510"/>
    <property type="gene ID" value="T459_19032"/>
</dbReference>
<keyword evidence="5" id="KW-1185">Reference proteome</keyword>
<evidence type="ECO:0000256" key="2">
    <source>
        <dbReference type="ARBA" id="ARBA00022827"/>
    </source>
</evidence>
<dbReference type="Gene3D" id="3.40.462.20">
    <property type="match status" value="2"/>
</dbReference>
<evidence type="ECO:0000259" key="3">
    <source>
        <dbReference type="Pfam" id="PF08031"/>
    </source>
</evidence>
<gene>
    <name evidence="4" type="ORF">T459_19032</name>
</gene>
<dbReference type="InterPro" id="IPR036318">
    <property type="entry name" value="FAD-bd_PCMH-like_sf"/>
</dbReference>
<keyword evidence="1" id="KW-0285">Flavoprotein</keyword>
<dbReference type="SUPFAM" id="SSF56176">
    <property type="entry name" value="FAD-binding/transporter-associated domain-like"/>
    <property type="match status" value="1"/>
</dbReference>
<dbReference type="GO" id="GO:0050660">
    <property type="term" value="F:flavin adenine dinucleotide binding"/>
    <property type="evidence" value="ECO:0007669"/>
    <property type="project" value="InterPro"/>
</dbReference>